<dbReference type="Proteomes" id="UP001066276">
    <property type="component" value="Chromosome 8"/>
</dbReference>
<reference evidence="1" key="1">
    <citation type="journal article" date="2022" name="bioRxiv">
        <title>Sequencing and chromosome-scale assembly of the giantPleurodeles waltlgenome.</title>
        <authorList>
            <person name="Brown T."/>
            <person name="Elewa A."/>
            <person name="Iarovenko S."/>
            <person name="Subramanian E."/>
            <person name="Araus A.J."/>
            <person name="Petzold A."/>
            <person name="Susuki M."/>
            <person name="Suzuki K.-i.T."/>
            <person name="Hayashi T."/>
            <person name="Toyoda A."/>
            <person name="Oliveira C."/>
            <person name="Osipova E."/>
            <person name="Leigh N.D."/>
            <person name="Simon A."/>
            <person name="Yun M.H."/>
        </authorList>
    </citation>
    <scope>NUCLEOTIDE SEQUENCE</scope>
    <source>
        <strain evidence="1">20211129_DDA</strain>
        <tissue evidence="1">Liver</tissue>
    </source>
</reference>
<organism evidence="1 2">
    <name type="scientific">Pleurodeles waltl</name>
    <name type="common">Iberian ribbed newt</name>
    <dbReference type="NCBI Taxonomy" id="8319"/>
    <lineage>
        <taxon>Eukaryota</taxon>
        <taxon>Metazoa</taxon>
        <taxon>Chordata</taxon>
        <taxon>Craniata</taxon>
        <taxon>Vertebrata</taxon>
        <taxon>Euteleostomi</taxon>
        <taxon>Amphibia</taxon>
        <taxon>Batrachia</taxon>
        <taxon>Caudata</taxon>
        <taxon>Salamandroidea</taxon>
        <taxon>Salamandridae</taxon>
        <taxon>Pleurodelinae</taxon>
        <taxon>Pleurodeles</taxon>
    </lineage>
</organism>
<evidence type="ECO:0000313" key="2">
    <source>
        <dbReference type="Proteomes" id="UP001066276"/>
    </source>
</evidence>
<dbReference type="AlphaFoldDB" id="A0AAV7NQ79"/>
<sequence length="124" mass="13489">MAGLRSTPLHSRLCTHQAPVFNLGFQHPQRAPPVAAFVLRLLQPLGSSEVTAYAAVAILLSEPSHQTFEGFTENRLYGVEIFRDKPPLLLADLREGSRCSAFKTVCSVNYKCLPVPDPSPGAPC</sequence>
<accession>A0AAV7NQ79</accession>
<name>A0AAV7NQ79_PLEWA</name>
<protein>
    <submittedName>
        <fullName evidence="1">Uncharacterized protein</fullName>
    </submittedName>
</protein>
<gene>
    <name evidence="1" type="ORF">NDU88_006440</name>
</gene>
<evidence type="ECO:0000313" key="1">
    <source>
        <dbReference type="EMBL" id="KAJ1118245.1"/>
    </source>
</evidence>
<comment type="caution">
    <text evidence="1">The sequence shown here is derived from an EMBL/GenBank/DDBJ whole genome shotgun (WGS) entry which is preliminary data.</text>
</comment>
<dbReference type="EMBL" id="JANPWB010000012">
    <property type="protein sequence ID" value="KAJ1118245.1"/>
    <property type="molecule type" value="Genomic_DNA"/>
</dbReference>
<keyword evidence="2" id="KW-1185">Reference proteome</keyword>
<proteinExistence type="predicted"/>